<evidence type="ECO:0008006" key="4">
    <source>
        <dbReference type="Google" id="ProtNLM"/>
    </source>
</evidence>
<evidence type="ECO:0000313" key="2">
    <source>
        <dbReference type="EMBL" id="CAD2217237.1"/>
    </source>
</evidence>
<accession>A0A7G2CE43</accession>
<protein>
    <recommendedName>
        <fullName evidence="4">EF-hand domain-containing protein</fullName>
    </recommendedName>
</protein>
<dbReference type="EMBL" id="LR877152">
    <property type="protein sequence ID" value="CAD2217237.1"/>
    <property type="molecule type" value="Genomic_DNA"/>
</dbReference>
<feature type="compositionally biased region" description="Basic and acidic residues" evidence="1">
    <location>
        <begin position="144"/>
        <end position="157"/>
    </location>
</feature>
<evidence type="ECO:0000313" key="3">
    <source>
        <dbReference type="Proteomes" id="UP000515908"/>
    </source>
</evidence>
<sequence>MDETRLLLDTINQLEVDCTAVDRQRTGCIPYSEFVFLLLKNGSSRAQADRFVKVFGVQNPNHNEKNRNAWEVNYREMIAYIRKQQNLPERRQDSLSKRSTTTGRSSSTADSPFRRSTTNPNTNHIHINNTNYETVRRTPSRSKSAIERSEDRVLPNQ</sequence>
<evidence type="ECO:0000256" key="1">
    <source>
        <dbReference type="SAM" id="MobiDB-lite"/>
    </source>
</evidence>
<reference evidence="2 3" key="1">
    <citation type="submission" date="2020-08" db="EMBL/GenBank/DDBJ databases">
        <authorList>
            <person name="Newling K."/>
            <person name="Davey J."/>
            <person name="Forrester S."/>
        </authorList>
    </citation>
    <scope>NUCLEOTIDE SEQUENCE [LARGE SCALE GENOMIC DNA]</scope>
    <source>
        <strain evidence="3">Crithidia deanei Carvalho (ATCC PRA-265)</strain>
    </source>
</reference>
<dbReference type="Proteomes" id="UP000515908">
    <property type="component" value="Chromosome 08"/>
</dbReference>
<name>A0A7G2CE43_9TRYP</name>
<gene>
    <name evidence="2" type="ORF">ADEAN_000471500</name>
</gene>
<dbReference type="VEuPathDB" id="TriTrypDB:ADEAN_000471500"/>
<feature type="region of interest" description="Disordered" evidence="1">
    <location>
        <begin position="83"/>
        <end position="157"/>
    </location>
</feature>
<proteinExistence type="predicted"/>
<dbReference type="AlphaFoldDB" id="A0A7G2CE43"/>
<organism evidence="2 3">
    <name type="scientific">Angomonas deanei</name>
    <dbReference type="NCBI Taxonomy" id="59799"/>
    <lineage>
        <taxon>Eukaryota</taxon>
        <taxon>Discoba</taxon>
        <taxon>Euglenozoa</taxon>
        <taxon>Kinetoplastea</taxon>
        <taxon>Metakinetoplastina</taxon>
        <taxon>Trypanosomatida</taxon>
        <taxon>Trypanosomatidae</taxon>
        <taxon>Strigomonadinae</taxon>
        <taxon>Angomonas</taxon>
    </lineage>
</organism>
<keyword evidence="3" id="KW-1185">Reference proteome</keyword>
<feature type="compositionally biased region" description="Low complexity" evidence="1">
    <location>
        <begin position="97"/>
        <end position="131"/>
    </location>
</feature>